<dbReference type="SUPFAM" id="SSF57850">
    <property type="entry name" value="RING/U-box"/>
    <property type="match status" value="1"/>
</dbReference>
<feature type="compositionally biased region" description="Polar residues" evidence="2">
    <location>
        <begin position="82"/>
        <end position="102"/>
    </location>
</feature>
<dbReference type="Proteomes" id="UP000030641">
    <property type="component" value="Unassembled WGS sequence"/>
</dbReference>
<feature type="region of interest" description="Disordered" evidence="2">
    <location>
        <begin position="1"/>
        <end position="133"/>
    </location>
</feature>
<keyword evidence="1" id="KW-0863">Zinc-finger</keyword>
<dbReference type="OMA" id="HKICIDQ"/>
<dbReference type="RefSeq" id="XP_013344528.1">
    <property type="nucleotide sequence ID" value="XM_013489074.1"/>
</dbReference>
<proteinExistence type="predicted"/>
<gene>
    <name evidence="4" type="ORF">AUEXF2481DRAFT_28982</name>
</gene>
<dbReference type="PROSITE" id="PS50089">
    <property type="entry name" value="ZF_RING_2"/>
    <property type="match status" value="1"/>
</dbReference>
<dbReference type="EMBL" id="KL584757">
    <property type="protein sequence ID" value="KEQ96285.1"/>
    <property type="molecule type" value="Genomic_DNA"/>
</dbReference>
<evidence type="ECO:0000256" key="1">
    <source>
        <dbReference type="PROSITE-ProRule" id="PRU00175"/>
    </source>
</evidence>
<dbReference type="InterPro" id="IPR001841">
    <property type="entry name" value="Znf_RING"/>
</dbReference>
<dbReference type="OrthoDB" id="8062037at2759"/>
<feature type="compositionally biased region" description="Basic and acidic residues" evidence="2">
    <location>
        <begin position="17"/>
        <end position="28"/>
    </location>
</feature>
<dbReference type="Gene3D" id="3.30.40.10">
    <property type="entry name" value="Zinc/RING finger domain, C3HC4 (zinc finger)"/>
    <property type="match status" value="1"/>
</dbReference>
<dbReference type="GO" id="GO:0008270">
    <property type="term" value="F:zinc ion binding"/>
    <property type="evidence" value="ECO:0007669"/>
    <property type="project" value="UniProtKB-KW"/>
</dbReference>
<feature type="region of interest" description="Disordered" evidence="2">
    <location>
        <begin position="687"/>
        <end position="712"/>
    </location>
</feature>
<keyword evidence="5" id="KW-1185">Reference proteome</keyword>
<feature type="compositionally biased region" description="Low complexity" evidence="2">
    <location>
        <begin position="446"/>
        <end position="461"/>
    </location>
</feature>
<dbReference type="STRING" id="1043005.A0A074YEW2"/>
<dbReference type="InParanoid" id="A0A074YEW2"/>
<feature type="region of interest" description="Disordered" evidence="2">
    <location>
        <begin position="333"/>
        <end position="354"/>
    </location>
</feature>
<dbReference type="PANTHER" id="PTHR45676">
    <property type="entry name" value="RING-H2 FINGER PROTEIN ATL51-RELATED"/>
    <property type="match status" value="1"/>
</dbReference>
<organism evidence="4 5">
    <name type="scientific">Aureobasidium subglaciale (strain EXF-2481)</name>
    <name type="common">Aureobasidium pullulans var. subglaciale</name>
    <dbReference type="NCBI Taxonomy" id="1043005"/>
    <lineage>
        <taxon>Eukaryota</taxon>
        <taxon>Fungi</taxon>
        <taxon>Dikarya</taxon>
        <taxon>Ascomycota</taxon>
        <taxon>Pezizomycotina</taxon>
        <taxon>Dothideomycetes</taxon>
        <taxon>Dothideomycetidae</taxon>
        <taxon>Dothideales</taxon>
        <taxon>Saccotheciaceae</taxon>
        <taxon>Aureobasidium</taxon>
    </lineage>
</organism>
<feature type="region of interest" description="Disordered" evidence="2">
    <location>
        <begin position="393"/>
        <end position="543"/>
    </location>
</feature>
<sequence>MGQAASSATPSPPTRPTDGHQPRRESLWRRSLPTSSLLAQREVPANSDHDSRPHSSSRRPSTRPGPRPRAARSSSIHRLSQMLRSSNHSSDQAEPVLSSPQRPSRLHRARTSLHNFGSRHSPFSRPAQMSRSRTDDFGYAYPHVELNFDNFELNLDLATSDPASHTPSSRSSFRLPTSLADRISALRSERPTRTPLLTPRLLPSESPDSGPTVDFDSSQTWLPAASRDSSLLGAPSTRPRSEGEGLTRGGEDNTALISRILSVAAATTAATLLDGDQEAIAEAHSVSGDGTFSNFLQSLESGRLASALRQGGQTSANAPLNFFRMFRFGTAPARDGSRDADASHSAQPTGPDGRMVPVIIVGIRSVNQTSASGAQDAAMPPFLDALSTLPRSPFNGENDSIDHILDPTPTHRFSHRRRASMGGLSNFPAAYDAQRHTPTPDHIHARSTATARPPLTPTLSRVSSANSAARMPERPPSSRSNSNYSDRRESIIRTTTTTTTLETTDEDVPLRPRPSRPRRLSESDYGHRGYSSRRNGFVEPDTAPGESTRSWIIYVLGGSYPENHPIITTPSLYTDSPTYEDMMLLSALLGPAKPPVASEQDVADAPGIFRIENVRGSLVAVALEGEDSINLTSEQRCLVCLCDFEQDEEARRLVKCNHLFHKECIDQWLTKGRNSCPLCRGQGVDEKEKPIDDTDIAPNAAVTPIPEAPATF</sequence>
<dbReference type="SMART" id="SM00184">
    <property type="entry name" value="RING"/>
    <property type="match status" value="1"/>
</dbReference>
<evidence type="ECO:0000313" key="4">
    <source>
        <dbReference type="EMBL" id="KEQ96285.1"/>
    </source>
</evidence>
<feature type="domain" description="RING-type" evidence="3">
    <location>
        <begin position="637"/>
        <end position="680"/>
    </location>
</feature>
<feature type="compositionally biased region" description="Low complexity" evidence="2">
    <location>
        <begin position="193"/>
        <end position="207"/>
    </location>
</feature>
<feature type="compositionally biased region" description="Basic and acidic residues" evidence="2">
    <location>
        <begin position="433"/>
        <end position="444"/>
    </location>
</feature>
<dbReference type="CDD" id="cd16461">
    <property type="entry name" value="RING-H2_EL5-like"/>
    <property type="match status" value="1"/>
</dbReference>
<evidence type="ECO:0000256" key="2">
    <source>
        <dbReference type="SAM" id="MobiDB-lite"/>
    </source>
</evidence>
<dbReference type="Pfam" id="PF13639">
    <property type="entry name" value="zf-RING_2"/>
    <property type="match status" value="1"/>
</dbReference>
<evidence type="ECO:0000259" key="3">
    <source>
        <dbReference type="PROSITE" id="PS50089"/>
    </source>
</evidence>
<dbReference type="PANTHER" id="PTHR45676:SF41">
    <property type="entry name" value="RING-H2 FINGER PROTEIN ATL66"/>
    <property type="match status" value="1"/>
</dbReference>
<feature type="compositionally biased region" description="Basic and acidic residues" evidence="2">
    <location>
        <begin position="239"/>
        <end position="251"/>
    </location>
</feature>
<feature type="region of interest" description="Disordered" evidence="2">
    <location>
        <begin position="184"/>
        <end position="251"/>
    </location>
</feature>
<dbReference type="AlphaFoldDB" id="A0A074YEW2"/>
<evidence type="ECO:0000313" key="5">
    <source>
        <dbReference type="Proteomes" id="UP000030641"/>
    </source>
</evidence>
<name>A0A074YEW2_AURSE</name>
<dbReference type="HOGENOM" id="CLU_022939_0_0_1"/>
<accession>A0A074YEW2</accession>
<dbReference type="GeneID" id="25363837"/>
<protein>
    <recommendedName>
        <fullName evidence="3">RING-type domain-containing protein</fullName>
    </recommendedName>
</protein>
<reference evidence="4 5" key="1">
    <citation type="journal article" date="2014" name="BMC Genomics">
        <title>Genome sequencing of four Aureobasidium pullulans varieties: biotechnological potential, stress tolerance, and description of new species.</title>
        <authorList>
            <person name="Gostin Ar C."/>
            <person name="Ohm R.A."/>
            <person name="Kogej T."/>
            <person name="Sonjak S."/>
            <person name="Turk M."/>
            <person name="Zajc J."/>
            <person name="Zalar P."/>
            <person name="Grube M."/>
            <person name="Sun H."/>
            <person name="Han J."/>
            <person name="Sharma A."/>
            <person name="Chiniquy J."/>
            <person name="Ngan C.Y."/>
            <person name="Lipzen A."/>
            <person name="Barry K."/>
            <person name="Grigoriev I.V."/>
            <person name="Gunde-Cimerman N."/>
        </authorList>
    </citation>
    <scope>NUCLEOTIDE SEQUENCE [LARGE SCALE GENOMIC DNA]</scope>
    <source>
        <strain evidence="4 5">EXF-2481</strain>
    </source>
</reference>
<keyword evidence="1" id="KW-0862">Zinc</keyword>
<dbReference type="InterPro" id="IPR013083">
    <property type="entry name" value="Znf_RING/FYVE/PHD"/>
</dbReference>
<keyword evidence="1" id="KW-0479">Metal-binding</keyword>